<keyword evidence="3" id="KW-1185">Reference proteome</keyword>
<sequence length="156" mass="17584">MKDHDDDSSAKPPKKRQRKPVDNVQHPKSIETAAVKAKDDPLSMNEAGNQSRTSVDAIVPEKNADGIPQAGSEAPEEKSESEMSVLIDEPRKRKRKKKGDNEKSKEPKEKRKKATKELSKDEETLKRLKSLVVACGVRKVWAKEFKNLETPSEQIR</sequence>
<dbReference type="AlphaFoldDB" id="A0A1C7MBF5"/>
<accession>A0A1C7MBF5</accession>
<dbReference type="EMBL" id="LUGG01000006">
    <property type="protein sequence ID" value="OBZ73696.1"/>
    <property type="molecule type" value="Genomic_DNA"/>
</dbReference>
<name>A0A1C7MBF5_GRIFR</name>
<reference evidence="2 3" key="1">
    <citation type="submission" date="2016-03" db="EMBL/GenBank/DDBJ databases">
        <title>Whole genome sequencing of Grifola frondosa 9006-11.</title>
        <authorList>
            <person name="Min B."/>
            <person name="Park H."/>
            <person name="Kim J.-G."/>
            <person name="Cho H."/>
            <person name="Oh Y.-L."/>
            <person name="Kong W.-S."/>
            <person name="Choi I.-G."/>
        </authorList>
    </citation>
    <scope>NUCLEOTIDE SEQUENCE [LARGE SCALE GENOMIC DNA]</scope>
    <source>
        <strain evidence="2 3">9006-11</strain>
    </source>
</reference>
<gene>
    <name evidence="2" type="ORF">A0H81_06256</name>
</gene>
<evidence type="ECO:0000313" key="3">
    <source>
        <dbReference type="Proteomes" id="UP000092993"/>
    </source>
</evidence>
<protein>
    <submittedName>
        <fullName evidence="2">Uncharacterized protein</fullName>
    </submittedName>
</protein>
<feature type="compositionally biased region" description="Basic and acidic residues" evidence="1">
    <location>
        <begin position="99"/>
        <end position="123"/>
    </location>
</feature>
<dbReference type="Proteomes" id="UP000092993">
    <property type="component" value="Unassembled WGS sequence"/>
</dbReference>
<evidence type="ECO:0000256" key="1">
    <source>
        <dbReference type="SAM" id="MobiDB-lite"/>
    </source>
</evidence>
<dbReference type="OrthoDB" id="552755at2759"/>
<proteinExistence type="predicted"/>
<comment type="caution">
    <text evidence="2">The sequence shown here is derived from an EMBL/GenBank/DDBJ whole genome shotgun (WGS) entry which is preliminary data.</text>
</comment>
<feature type="region of interest" description="Disordered" evidence="1">
    <location>
        <begin position="1"/>
        <end position="123"/>
    </location>
</feature>
<dbReference type="STRING" id="5627.A0A1C7MBF5"/>
<organism evidence="2 3">
    <name type="scientific">Grifola frondosa</name>
    <name type="common">Maitake</name>
    <name type="synonym">Polyporus frondosus</name>
    <dbReference type="NCBI Taxonomy" id="5627"/>
    <lineage>
        <taxon>Eukaryota</taxon>
        <taxon>Fungi</taxon>
        <taxon>Dikarya</taxon>
        <taxon>Basidiomycota</taxon>
        <taxon>Agaricomycotina</taxon>
        <taxon>Agaricomycetes</taxon>
        <taxon>Polyporales</taxon>
        <taxon>Grifolaceae</taxon>
        <taxon>Grifola</taxon>
    </lineage>
</organism>
<evidence type="ECO:0000313" key="2">
    <source>
        <dbReference type="EMBL" id="OBZ73696.1"/>
    </source>
</evidence>